<evidence type="ECO:0000259" key="11">
    <source>
        <dbReference type="Pfam" id="PF25994"/>
    </source>
</evidence>
<keyword evidence="5 9" id="KW-0997">Cell inner membrane</keyword>
<evidence type="ECO:0000256" key="5">
    <source>
        <dbReference type="ARBA" id="ARBA00022519"/>
    </source>
</evidence>
<dbReference type="GO" id="GO:0005886">
    <property type="term" value="C:plasma membrane"/>
    <property type="evidence" value="ECO:0007669"/>
    <property type="project" value="UniProtKB-SubCell"/>
</dbReference>
<dbReference type="SUPFAM" id="SSF111369">
    <property type="entry name" value="HlyD-like secretion proteins"/>
    <property type="match status" value="1"/>
</dbReference>
<dbReference type="InterPro" id="IPR058982">
    <property type="entry name" value="Beta-barrel_AprE"/>
</dbReference>
<evidence type="ECO:0000256" key="2">
    <source>
        <dbReference type="ARBA" id="ARBA00009477"/>
    </source>
</evidence>
<dbReference type="PANTHER" id="PTHR30386:SF26">
    <property type="entry name" value="TRANSPORT PROTEIN COMB"/>
    <property type="match status" value="1"/>
</dbReference>
<keyword evidence="3 9" id="KW-0813">Transport</keyword>
<sequence>MSTEHNKTQREKMFGGVGKSIEQSEKVLSPVLGRLNLFKKYQPADTNDWKSQVQEVTQSQKPIQARVILYVIVVLFICLIIWAGFAKVDEITRGEGKVIPSQQMQVIQSVDGGVVEEVLVQEGDRVKKGDLLIRIDPTRFTSNLNEVNAKIFALQTKVRRLTAQVNGTAYTSGSVPDGISPNEAAQILAQESQFYSESMRELSQRTVTNQGAVATRQGESQRAQAALAQAERAYQMAVRELDTTRPLIKTGAVSEMDILRLERDVSNADGERRQAAANLRATQSSIGEAQSRTSEAAVSLKNQWRNELADAQAQLVSLKQSISGVADRVKTTDIRSPANGIVQKIFYNTIGGVVKPSDQVAEIVPLDGQLIVEAKVSPKDIAFVRPELPAVIKFTAYDFSIYGGMDATVKHISPDTFTDEKGNTYYIVRAVTDRPTFGKNLPVIPGMMVQLDIMTGKKTILSYLLKPILKAKQNALTER</sequence>
<gene>
    <name evidence="13" type="ORF">F989_01122</name>
</gene>
<evidence type="ECO:0000256" key="8">
    <source>
        <dbReference type="ARBA" id="ARBA00023136"/>
    </source>
</evidence>
<dbReference type="EMBL" id="APOL01000019">
    <property type="protein sequence ID" value="ENU34147.1"/>
    <property type="molecule type" value="Genomic_DNA"/>
</dbReference>
<dbReference type="HOGENOM" id="CLU_023976_8_0_6"/>
<feature type="coiled-coil region" evidence="10">
    <location>
        <begin position="220"/>
        <end position="321"/>
    </location>
</feature>
<dbReference type="InterPro" id="IPR050739">
    <property type="entry name" value="MFP"/>
</dbReference>
<feature type="transmembrane region" description="Helical" evidence="9">
    <location>
        <begin position="67"/>
        <end position="85"/>
    </location>
</feature>
<evidence type="ECO:0000256" key="4">
    <source>
        <dbReference type="ARBA" id="ARBA00022475"/>
    </source>
</evidence>
<proteinExistence type="inferred from homology"/>
<dbReference type="PRINTS" id="PR01490">
    <property type="entry name" value="RTXTOXIND"/>
</dbReference>
<evidence type="ECO:0000259" key="12">
    <source>
        <dbReference type="Pfam" id="PF26002"/>
    </source>
</evidence>
<evidence type="ECO:0000256" key="3">
    <source>
        <dbReference type="ARBA" id="ARBA00022448"/>
    </source>
</evidence>
<feature type="domain" description="AprE-like beta-barrel" evidence="12">
    <location>
        <begin position="370"/>
        <end position="456"/>
    </location>
</feature>
<reference evidence="13 14" key="1">
    <citation type="submission" date="2013-02" db="EMBL/GenBank/DDBJ databases">
        <title>The Genome Sequence of Acinetobacter parvus NIPH 1103.</title>
        <authorList>
            <consortium name="The Broad Institute Genome Sequencing Platform"/>
            <consortium name="The Broad Institute Genome Sequencing Center for Infectious Disease"/>
            <person name="Cerqueira G."/>
            <person name="Feldgarden M."/>
            <person name="Courvalin P."/>
            <person name="Perichon B."/>
            <person name="Grillot-Courvalin C."/>
            <person name="Clermont D."/>
            <person name="Rocha E."/>
            <person name="Yoon E.-J."/>
            <person name="Nemec A."/>
            <person name="Walker B."/>
            <person name="Young S.K."/>
            <person name="Zeng Q."/>
            <person name="Gargeya S."/>
            <person name="Fitzgerald M."/>
            <person name="Haas B."/>
            <person name="Abouelleil A."/>
            <person name="Alvarado L."/>
            <person name="Arachchi H.M."/>
            <person name="Berlin A.M."/>
            <person name="Chapman S.B."/>
            <person name="Dewar J."/>
            <person name="Goldberg J."/>
            <person name="Griggs A."/>
            <person name="Gujja S."/>
            <person name="Hansen M."/>
            <person name="Howarth C."/>
            <person name="Imamovic A."/>
            <person name="Larimer J."/>
            <person name="McCowan C."/>
            <person name="Murphy C."/>
            <person name="Neiman D."/>
            <person name="Pearson M."/>
            <person name="Priest M."/>
            <person name="Roberts A."/>
            <person name="Saif S."/>
            <person name="Shea T."/>
            <person name="Sisk P."/>
            <person name="Sykes S."/>
            <person name="Wortman J."/>
            <person name="Nusbaum C."/>
            <person name="Birren B."/>
        </authorList>
    </citation>
    <scope>NUCLEOTIDE SEQUENCE [LARGE SCALE GENOMIC DNA]</scope>
    <source>
        <strain evidence="13 14">NIPH 1103</strain>
    </source>
</reference>
<dbReference type="GO" id="GO:0015031">
    <property type="term" value="P:protein transport"/>
    <property type="evidence" value="ECO:0007669"/>
    <property type="project" value="InterPro"/>
</dbReference>
<accession>N8RJ71</accession>
<protein>
    <recommendedName>
        <fullName evidence="9">Membrane fusion protein (MFP) family protein</fullName>
    </recommendedName>
</protein>
<dbReference type="RefSeq" id="WP_004678119.1">
    <property type="nucleotide sequence ID" value="NZ_KB849225.1"/>
</dbReference>
<dbReference type="Gene3D" id="2.40.30.170">
    <property type="match status" value="1"/>
</dbReference>
<comment type="similarity">
    <text evidence="2 9">Belongs to the membrane fusion protein (MFP) (TC 8.A.1) family.</text>
</comment>
<dbReference type="PANTHER" id="PTHR30386">
    <property type="entry name" value="MEMBRANE FUSION SUBUNIT OF EMRAB-TOLC MULTIDRUG EFFLUX PUMP"/>
    <property type="match status" value="1"/>
</dbReference>
<dbReference type="Proteomes" id="UP000018426">
    <property type="component" value="Unassembled WGS sequence"/>
</dbReference>
<evidence type="ECO:0000256" key="1">
    <source>
        <dbReference type="ARBA" id="ARBA00004377"/>
    </source>
</evidence>
<evidence type="ECO:0000313" key="13">
    <source>
        <dbReference type="EMBL" id="ENU34147.1"/>
    </source>
</evidence>
<dbReference type="Gene3D" id="2.40.50.100">
    <property type="match status" value="1"/>
</dbReference>
<dbReference type="PATRIC" id="fig|1217671.3.peg.1117"/>
<dbReference type="NCBIfam" id="TIGR01843">
    <property type="entry name" value="type_I_hlyD"/>
    <property type="match status" value="1"/>
</dbReference>
<evidence type="ECO:0000256" key="9">
    <source>
        <dbReference type="RuleBase" id="RU365093"/>
    </source>
</evidence>
<keyword evidence="8 9" id="KW-0472">Membrane</keyword>
<evidence type="ECO:0000256" key="6">
    <source>
        <dbReference type="ARBA" id="ARBA00022692"/>
    </source>
</evidence>
<dbReference type="InterPro" id="IPR058781">
    <property type="entry name" value="HH_AprE-like"/>
</dbReference>
<name>N8RJ71_9GAMM</name>
<evidence type="ECO:0000256" key="10">
    <source>
        <dbReference type="SAM" id="Coils"/>
    </source>
</evidence>
<comment type="caution">
    <text evidence="13">The sequence shown here is derived from an EMBL/GenBank/DDBJ whole genome shotgun (WGS) entry which is preliminary data.</text>
</comment>
<keyword evidence="7 9" id="KW-1133">Transmembrane helix</keyword>
<keyword evidence="6 9" id="KW-0812">Transmembrane</keyword>
<keyword evidence="10" id="KW-0175">Coiled coil</keyword>
<dbReference type="Pfam" id="PF26002">
    <property type="entry name" value="Beta-barrel_AprE"/>
    <property type="match status" value="1"/>
</dbReference>
<evidence type="ECO:0000256" key="7">
    <source>
        <dbReference type="ARBA" id="ARBA00022989"/>
    </source>
</evidence>
<dbReference type="Gene3D" id="1.10.287.470">
    <property type="entry name" value="Helix hairpin bin"/>
    <property type="match status" value="1"/>
</dbReference>
<evidence type="ECO:0000313" key="14">
    <source>
        <dbReference type="Proteomes" id="UP000018426"/>
    </source>
</evidence>
<dbReference type="AlphaFoldDB" id="N8RJ71"/>
<dbReference type="InterPro" id="IPR010129">
    <property type="entry name" value="T1SS_HlyD"/>
</dbReference>
<dbReference type="Pfam" id="PF25994">
    <property type="entry name" value="HH_AprE"/>
    <property type="match status" value="1"/>
</dbReference>
<feature type="domain" description="AprE-like long alpha-helical hairpin" evidence="11">
    <location>
        <begin position="142"/>
        <end position="327"/>
    </location>
</feature>
<organism evidence="13 14">
    <name type="scientific">Acinetobacter parvus NIPH 1103</name>
    <dbReference type="NCBI Taxonomy" id="1217671"/>
    <lineage>
        <taxon>Bacteria</taxon>
        <taxon>Pseudomonadati</taxon>
        <taxon>Pseudomonadota</taxon>
        <taxon>Gammaproteobacteria</taxon>
        <taxon>Moraxellales</taxon>
        <taxon>Moraxellaceae</taxon>
        <taxon>Acinetobacter</taxon>
    </lineage>
</organism>
<keyword evidence="4 9" id="KW-1003">Cell membrane</keyword>
<comment type="subcellular location">
    <subcellularLocation>
        <location evidence="1 9">Cell inner membrane</location>
        <topology evidence="1 9">Single-pass membrane protein</topology>
    </subcellularLocation>
</comment>